<dbReference type="PANTHER" id="PTHR36566">
    <property type="entry name" value="NICKEL INSERTION PROTEIN-RELATED"/>
    <property type="match status" value="1"/>
</dbReference>
<dbReference type="GO" id="GO:0051604">
    <property type="term" value="P:protein maturation"/>
    <property type="evidence" value="ECO:0007669"/>
    <property type="project" value="UniProtKB-UniRule"/>
</dbReference>
<sequence>MRVLYLDLGMGAAGDMLSAALFELLSRKEQEGYLSAMNHLRLDGVSVQAERSEKCGITGTHMTVLVDGSEEADVPDHAHTHVHAHHHHGLAEIHEMIGGLNLPDAVKTDAQQVYRLLAAAESHAHGVEVDQIHFHEVGEKDAVADIVSVCLLMRMIRPDKVIASPMATGSGTVRCAHGLLPVPAPATAFILKEMQIPCLSGTEGGELLTPTGAALAGFFVNAFGRMPEMTINGIGYGMGKKDFSRANCVRALLGQTTDDEDGQDGACDEVSELSCNLDDMTPEDLSFAMDRLFEAGALDVFTTPAGMKKTRPGVVLSALCHREQKASVIKAFFAYTTTLGVREKICQRCIMTSSFETVTLSEADFGTPASEDSQKTASIPVKRSKGYGAVRLKPEYDQVAAAAETFGVPAAEVRRKVLEHSGHPDNPILKGVSSCQKNR</sequence>
<reference evidence="4 5" key="1">
    <citation type="submission" date="2019-08" db="EMBL/GenBank/DDBJ databases">
        <title>In-depth cultivation of the pig gut microbiome towards novel bacterial diversity and tailored functional studies.</title>
        <authorList>
            <person name="Wylensek D."/>
            <person name="Hitch T.C.A."/>
            <person name="Clavel T."/>
        </authorList>
    </citation>
    <scope>NUCLEOTIDE SEQUENCE [LARGE SCALE GENOMIC DNA]</scope>
    <source>
        <strain evidence="4 5">Oil+RF-744-WCA-WT-11</strain>
    </source>
</reference>
<keyword evidence="5" id="KW-1185">Reference proteome</keyword>
<comment type="similarity">
    <text evidence="2">Belongs to the LarC family.</text>
</comment>
<dbReference type="Pfam" id="PF01969">
    <property type="entry name" value="Ni_insertion"/>
    <property type="match status" value="1"/>
</dbReference>
<evidence type="ECO:0000256" key="2">
    <source>
        <dbReference type="HAMAP-Rule" id="MF_01074"/>
    </source>
</evidence>
<protein>
    <recommendedName>
        <fullName evidence="2">Pyridinium-3,5-bisthiocarboxylic acid mononucleotide nickel insertion protein</fullName>
        <shortName evidence="2">P2TMN nickel insertion protein</shortName>
        <ecNumber evidence="2">4.99.1.12</ecNumber>
    </recommendedName>
    <alternativeName>
        <fullName evidence="2">Nickel-pincer cofactor biosynthesis protein LarC</fullName>
    </alternativeName>
</protein>
<evidence type="ECO:0000313" key="5">
    <source>
        <dbReference type="Proteomes" id="UP000481852"/>
    </source>
</evidence>
<comment type="catalytic activity">
    <reaction evidence="2">
        <text>Ni(II)-pyridinium-3,5-bisthiocarboxylate mononucleotide = pyridinium-3,5-bisthiocarboxylate mononucleotide + Ni(2+)</text>
        <dbReference type="Rhea" id="RHEA:54784"/>
        <dbReference type="ChEBI" id="CHEBI:49786"/>
        <dbReference type="ChEBI" id="CHEBI:137372"/>
        <dbReference type="ChEBI" id="CHEBI:137373"/>
        <dbReference type="EC" id="4.99.1.12"/>
    </reaction>
</comment>
<dbReference type="RefSeq" id="WP_154521582.1">
    <property type="nucleotide sequence ID" value="NZ_VULZ01000001.1"/>
</dbReference>
<dbReference type="NCBIfam" id="TIGR00299">
    <property type="entry name" value="nickel pincer cofactor biosynthesis protein LarC"/>
    <property type="match status" value="1"/>
</dbReference>
<keyword evidence="1 2" id="KW-0533">Nickel</keyword>
<accession>A0A6L5WZL8</accession>
<dbReference type="InterPro" id="IPR002822">
    <property type="entry name" value="Ni_insertion"/>
</dbReference>
<dbReference type="Gene3D" id="3.30.70.1380">
    <property type="entry name" value="Transcriptional regulatory protein pf0864 domain like"/>
    <property type="match status" value="1"/>
</dbReference>
<comment type="function">
    <text evidence="2">Involved in the biosynthesis of a nickel-pincer cofactor ((SCS)Ni(II) pincer complex). Binds Ni(2+), and functions in nickel delivery to pyridinium-3,5-bisthiocarboxylic acid mononucleotide (P2TMN), to form the mature cofactor. Is thus probably required for the activation of nickel-pincer cofactor-dependent enzymes.</text>
</comment>
<comment type="caution">
    <text evidence="4">The sequence shown here is derived from an EMBL/GenBank/DDBJ whole genome shotgun (WGS) entry which is preliminary data.</text>
</comment>
<evidence type="ECO:0000256" key="1">
    <source>
        <dbReference type="ARBA" id="ARBA00022596"/>
    </source>
</evidence>
<dbReference type="Proteomes" id="UP000481852">
    <property type="component" value="Unassembled WGS sequence"/>
</dbReference>
<gene>
    <name evidence="2 4" type="primary">larC</name>
    <name evidence="4" type="ORF">FYJ35_00525</name>
</gene>
<dbReference type="AlphaFoldDB" id="A0A6L5WZL8"/>
<organism evidence="4 5">
    <name type="scientific">Porcincola intestinalis</name>
    <dbReference type="NCBI Taxonomy" id="2606632"/>
    <lineage>
        <taxon>Bacteria</taxon>
        <taxon>Bacillati</taxon>
        <taxon>Bacillota</taxon>
        <taxon>Clostridia</taxon>
        <taxon>Lachnospirales</taxon>
        <taxon>Lachnospiraceae</taxon>
        <taxon>Porcincola</taxon>
    </lineage>
</organism>
<evidence type="ECO:0000313" key="4">
    <source>
        <dbReference type="EMBL" id="MSS13549.1"/>
    </source>
</evidence>
<dbReference type="GO" id="GO:0016151">
    <property type="term" value="F:nickel cation binding"/>
    <property type="evidence" value="ECO:0007669"/>
    <property type="project" value="UniProtKB-UniRule"/>
</dbReference>
<name>A0A6L5WZL8_9FIRM</name>
<dbReference type="HAMAP" id="MF_01074">
    <property type="entry name" value="LarC"/>
    <property type="match status" value="1"/>
</dbReference>
<proteinExistence type="inferred from homology"/>
<dbReference type="EC" id="4.99.1.12" evidence="2"/>
<dbReference type="GO" id="GO:0016829">
    <property type="term" value="F:lyase activity"/>
    <property type="evidence" value="ECO:0007669"/>
    <property type="project" value="UniProtKB-UniRule"/>
</dbReference>
<keyword evidence="2" id="KW-0456">Lyase</keyword>
<evidence type="ECO:0000256" key="3">
    <source>
        <dbReference type="SAM" id="MobiDB-lite"/>
    </source>
</evidence>
<feature type="region of interest" description="Disordered" evidence="3">
    <location>
        <begin position="418"/>
        <end position="439"/>
    </location>
</feature>
<dbReference type="EMBL" id="VULZ01000001">
    <property type="protein sequence ID" value="MSS13549.1"/>
    <property type="molecule type" value="Genomic_DNA"/>
</dbReference>
<dbReference type="PANTHER" id="PTHR36566:SF1">
    <property type="entry name" value="PYRIDINIUM-3,5-BISTHIOCARBOXYLIC ACID MONONUCLEOTIDE NICKEL INSERTION PROTEIN"/>
    <property type="match status" value="1"/>
</dbReference>